<gene>
    <name evidence="7" type="primary">rmuC</name>
    <name evidence="7" type="ORF">M3N55_12160</name>
</gene>
<dbReference type="RefSeq" id="WP_249059436.1">
    <property type="nucleotide sequence ID" value="NZ_JALZWP010000012.1"/>
</dbReference>
<proteinExistence type="inferred from homology"/>
<evidence type="ECO:0000313" key="7">
    <source>
        <dbReference type="EMBL" id="MCL1629485.1"/>
    </source>
</evidence>
<feature type="coiled-coil region" evidence="6">
    <location>
        <begin position="156"/>
        <end position="236"/>
    </location>
</feature>
<evidence type="ECO:0000256" key="5">
    <source>
        <dbReference type="ARBA" id="ARBA00023172"/>
    </source>
</evidence>
<dbReference type="Gene3D" id="1.10.287.1490">
    <property type="match status" value="1"/>
</dbReference>
<comment type="function">
    <text evidence="1">Involved in DNA recombination.</text>
</comment>
<comment type="similarity">
    <text evidence="2">Belongs to the RmuC family.</text>
</comment>
<evidence type="ECO:0000256" key="2">
    <source>
        <dbReference type="ARBA" id="ARBA00009840"/>
    </source>
</evidence>
<evidence type="ECO:0000256" key="1">
    <source>
        <dbReference type="ARBA" id="ARBA00003416"/>
    </source>
</evidence>
<feature type="coiled-coil region" evidence="6">
    <location>
        <begin position="61"/>
        <end position="123"/>
    </location>
</feature>
<protein>
    <recommendedName>
        <fullName evidence="3">DNA recombination protein RmuC homolog</fullName>
    </recommendedName>
</protein>
<sequence>MTEFSDFSELIGRTDPVLVGLGLLGLLVLVLSFRRPKDGSGPLRDALVAREAELRDALNGANRAEALAEERKTEVDRLNGDLSKLRIKLDEDAQKAREDASRISALDTELRGEREEAEAAQARFEISLRDRETQADTLRGQVRDLTAAGTAKSEEISTLKSRISQLEADLRAAEALAKTTATRTSETLTDLRAQITERDGQVRDLRGKLDQAGAEKQALTGQVNKLQAELKAQGEAAAEKIEILSRVRADMEAKFGELAREALKVQGEAFSATNIERLNATLTPLKEHVGHFERELKAVHQATVDDRAALKAEIRNLTQRSEDISKEATALTRALKSDQQKQGAWGEMILANILERSGLREGEEYETQAHRTGTDGERLRPDVVVRIPGGKSLVVDSKVSLVAYTDAVNAETEEEAAAARKRHVASIRSHINGLSAKAYQAAEEFTVDYVILFVPIEGALSEALREDGALTEYALERHITIATPTTLMMALRTVSHVWAVERRNRNAEEIAKRAGFLYDKVVGFVSSMEGVGTRLRQAQDSYDVAIGQLSQGSGNLLRQTEMLKELGAKTTKSIGMDFDQETGSEMRASEGAHALVEDVVQ</sequence>
<dbReference type="EMBL" id="JALZWP010000012">
    <property type="protein sequence ID" value="MCL1629485.1"/>
    <property type="molecule type" value="Genomic_DNA"/>
</dbReference>
<dbReference type="PANTHER" id="PTHR30563">
    <property type="entry name" value="DNA RECOMBINATION PROTEIN RMUC"/>
    <property type="match status" value="1"/>
</dbReference>
<evidence type="ECO:0000256" key="6">
    <source>
        <dbReference type="SAM" id="Coils"/>
    </source>
</evidence>
<evidence type="ECO:0000313" key="8">
    <source>
        <dbReference type="Proteomes" id="UP001202550"/>
    </source>
</evidence>
<evidence type="ECO:0000256" key="4">
    <source>
        <dbReference type="ARBA" id="ARBA00023054"/>
    </source>
</evidence>
<dbReference type="InterPro" id="IPR003798">
    <property type="entry name" value="DNA_recombination_RmuC"/>
</dbReference>
<keyword evidence="5" id="KW-0233">DNA recombination</keyword>
<accession>A0ABT0M517</accession>
<keyword evidence="8" id="KW-1185">Reference proteome</keyword>
<organism evidence="7 8">
    <name type="scientific">Roseinatronobacter domitianus</name>
    <dbReference type="NCBI Taxonomy" id="2940293"/>
    <lineage>
        <taxon>Bacteria</taxon>
        <taxon>Pseudomonadati</taxon>
        <taxon>Pseudomonadota</taxon>
        <taxon>Alphaproteobacteria</taxon>
        <taxon>Rhodobacterales</taxon>
        <taxon>Paracoccaceae</taxon>
        <taxon>Roseinatronobacter</taxon>
    </lineage>
</organism>
<keyword evidence="4 6" id="KW-0175">Coiled coil</keyword>
<dbReference type="Proteomes" id="UP001202550">
    <property type="component" value="Unassembled WGS sequence"/>
</dbReference>
<evidence type="ECO:0000256" key="3">
    <source>
        <dbReference type="ARBA" id="ARBA00021840"/>
    </source>
</evidence>
<comment type="caution">
    <text evidence="7">The sequence shown here is derived from an EMBL/GenBank/DDBJ whole genome shotgun (WGS) entry which is preliminary data.</text>
</comment>
<feature type="coiled-coil region" evidence="6">
    <location>
        <begin position="300"/>
        <end position="334"/>
    </location>
</feature>
<name>A0ABT0M517_9RHOB</name>
<dbReference type="PANTHER" id="PTHR30563:SF0">
    <property type="entry name" value="DNA RECOMBINATION PROTEIN RMUC"/>
    <property type="match status" value="1"/>
</dbReference>
<reference evidence="7 8" key="1">
    <citation type="submission" date="2022-05" db="EMBL/GenBank/DDBJ databases">
        <title>Seasonal and diel survey of microbial diversity of the Tyrrhenian coast.</title>
        <authorList>
            <person name="Gattoni G."/>
            <person name="Corral P."/>
        </authorList>
    </citation>
    <scope>NUCLEOTIDE SEQUENCE [LARGE SCALE GENOMIC DNA]</scope>
    <source>
        <strain evidence="7 8">V10</strain>
    </source>
</reference>
<dbReference type="Pfam" id="PF02646">
    <property type="entry name" value="RmuC"/>
    <property type="match status" value="1"/>
</dbReference>